<dbReference type="EnsemblPlants" id="AET6Gv20951900.7">
    <property type="protein sequence ID" value="AET6Gv20951900.7"/>
    <property type="gene ID" value="AET6Gv20951900"/>
</dbReference>
<reference evidence="1" key="4">
    <citation type="submission" date="2019-03" db="UniProtKB">
        <authorList>
            <consortium name="EnsemblPlants"/>
        </authorList>
    </citation>
    <scope>IDENTIFICATION</scope>
</reference>
<reference evidence="1" key="5">
    <citation type="journal article" date="2021" name="G3 (Bethesda)">
        <title>Aegilops tauschii genome assembly Aet v5.0 features greater sequence contiguity and improved annotation.</title>
        <authorList>
            <person name="Wang L."/>
            <person name="Zhu T."/>
            <person name="Rodriguez J.C."/>
            <person name="Deal K.R."/>
            <person name="Dubcovsky J."/>
            <person name="McGuire P.E."/>
            <person name="Lux T."/>
            <person name="Spannagl M."/>
            <person name="Mayer K.F.X."/>
            <person name="Baldrich P."/>
            <person name="Meyers B.C."/>
            <person name="Huo N."/>
            <person name="Gu Y.Q."/>
            <person name="Zhou H."/>
            <person name="Devos K.M."/>
            <person name="Bennetzen J.L."/>
            <person name="Unver T."/>
            <person name="Budak H."/>
            <person name="Gulick P.J."/>
            <person name="Galiba G."/>
            <person name="Kalapos B."/>
            <person name="Nelson D.R."/>
            <person name="Li P."/>
            <person name="You F.M."/>
            <person name="Luo M.C."/>
            <person name="Dvorak J."/>
        </authorList>
    </citation>
    <scope>NUCLEOTIDE SEQUENCE [LARGE SCALE GENOMIC DNA]</scope>
    <source>
        <strain evidence="1">cv. AL8/78</strain>
    </source>
</reference>
<dbReference type="Proteomes" id="UP000015105">
    <property type="component" value="Chromosome 6D"/>
</dbReference>
<reference evidence="2" key="1">
    <citation type="journal article" date="2014" name="Science">
        <title>Ancient hybridizations among the ancestral genomes of bread wheat.</title>
        <authorList>
            <consortium name="International Wheat Genome Sequencing Consortium,"/>
            <person name="Marcussen T."/>
            <person name="Sandve S.R."/>
            <person name="Heier L."/>
            <person name="Spannagl M."/>
            <person name="Pfeifer M."/>
            <person name="Jakobsen K.S."/>
            <person name="Wulff B.B."/>
            <person name="Steuernagel B."/>
            <person name="Mayer K.F."/>
            <person name="Olsen O.A."/>
        </authorList>
    </citation>
    <scope>NUCLEOTIDE SEQUENCE [LARGE SCALE GENOMIC DNA]</scope>
    <source>
        <strain evidence="2">cv. AL8/78</strain>
    </source>
</reference>
<protein>
    <submittedName>
        <fullName evidence="1">Uncharacterized protein</fullName>
    </submittedName>
</protein>
<dbReference type="Gramene" id="AET6Gv20951900.7">
    <property type="protein sequence ID" value="AET6Gv20951900.7"/>
    <property type="gene ID" value="AET6Gv20951900"/>
</dbReference>
<evidence type="ECO:0000313" key="1">
    <source>
        <dbReference type="EnsemblPlants" id="AET6Gv20951900.7"/>
    </source>
</evidence>
<organism evidence="1 2">
    <name type="scientific">Aegilops tauschii subsp. strangulata</name>
    <name type="common">Goatgrass</name>
    <dbReference type="NCBI Taxonomy" id="200361"/>
    <lineage>
        <taxon>Eukaryota</taxon>
        <taxon>Viridiplantae</taxon>
        <taxon>Streptophyta</taxon>
        <taxon>Embryophyta</taxon>
        <taxon>Tracheophyta</taxon>
        <taxon>Spermatophyta</taxon>
        <taxon>Magnoliopsida</taxon>
        <taxon>Liliopsida</taxon>
        <taxon>Poales</taxon>
        <taxon>Poaceae</taxon>
        <taxon>BOP clade</taxon>
        <taxon>Pooideae</taxon>
        <taxon>Triticodae</taxon>
        <taxon>Triticeae</taxon>
        <taxon>Triticinae</taxon>
        <taxon>Aegilops</taxon>
    </lineage>
</organism>
<keyword evidence="2" id="KW-1185">Reference proteome</keyword>
<reference evidence="2" key="2">
    <citation type="journal article" date="2017" name="Nat. Plants">
        <title>The Aegilops tauschii genome reveals multiple impacts of transposons.</title>
        <authorList>
            <person name="Zhao G."/>
            <person name="Zou C."/>
            <person name="Li K."/>
            <person name="Wang K."/>
            <person name="Li T."/>
            <person name="Gao L."/>
            <person name="Zhang X."/>
            <person name="Wang H."/>
            <person name="Yang Z."/>
            <person name="Liu X."/>
            <person name="Jiang W."/>
            <person name="Mao L."/>
            <person name="Kong X."/>
            <person name="Jiao Y."/>
            <person name="Jia J."/>
        </authorList>
    </citation>
    <scope>NUCLEOTIDE SEQUENCE [LARGE SCALE GENOMIC DNA]</scope>
    <source>
        <strain evidence="2">cv. AL8/78</strain>
    </source>
</reference>
<proteinExistence type="predicted"/>
<accession>A0A453Q2H9</accession>
<name>A0A453Q2H9_AEGTS</name>
<reference evidence="1" key="3">
    <citation type="journal article" date="2017" name="Nature">
        <title>Genome sequence of the progenitor of the wheat D genome Aegilops tauschii.</title>
        <authorList>
            <person name="Luo M.C."/>
            <person name="Gu Y.Q."/>
            <person name="Puiu D."/>
            <person name="Wang H."/>
            <person name="Twardziok S.O."/>
            <person name="Deal K.R."/>
            <person name="Huo N."/>
            <person name="Zhu T."/>
            <person name="Wang L."/>
            <person name="Wang Y."/>
            <person name="McGuire P.E."/>
            <person name="Liu S."/>
            <person name="Long H."/>
            <person name="Ramasamy R.K."/>
            <person name="Rodriguez J.C."/>
            <person name="Van S.L."/>
            <person name="Yuan L."/>
            <person name="Wang Z."/>
            <person name="Xia Z."/>
            <person name="Xiao L."/>
            <person name="Anderson O.D."/>
            <person name="Ouyang S."/>
            <person name="Liang Y."/>
            <person name="Zimin A.V."/>
            <person name="Pertea G."/>
            <person name="Qi P."/>
            <person name="Bennetzen J.L."/>
            <person name="Dai X."/>
            <person name="Dawson M.W."/>
            <person name="Muller H.G."/>
            <person name="Kugler K."/>
            <person name="Rivarola-Duarte L."/>
            <person name="Spannagl M."/>
            <person name="Mayer K.F.X."/>
            <person name="Lu F.H."/>
            <person name="Bevan M.W."/>
            <person name="Leroy P."/>
            <person name="Li P."/>
            <person name="You F.M."/>
            <person name="Sun Q."/>
            <person name="Liu Z."/>
            <person name="Lyons E."/>
            <person name="Wicker T."/>
            <person name="Salzberg S.L."/>
            <person name="Devos K.M."/>
            <person name="Dvorak J."/>
        </authorList>
    </citation>
    <scope>NUCLEOTIDE SEQUENCE [LARGE SCALE GENOMIC DNA]</scope>
    <source>
        <strain evidence="1">cv. AL8/78</strain>
    </source>
</reference>
<evidence type="ECO:0000313" key="2">
    <source>
        <dbReference type="Proteomes" id="UP000015105"/>
    </source>
</evidence>
<sequence length="108" mass="11657">MPIGRHPDLHNWVLAQPCHLSEYVVVLSPPPAQQTFLGCTFEKLSLPHSARTASRAKPSAWRRVLAGSPSISAARARTGSKCDAGKGVGVGGGGRRLRRYFLLLPPEM</sequence>
<dbReference type="AlphaFoldDB" id="A0A453Q2H9"/>